<accession>A0A0H5BYZ0</accession>
<dbReference type="EMBL" id="KV453925">
    <property type="protein sequence ID" value="ODV75690.1"/>
    <property type="molecule type" value="Genomic_DNA"/>
</dbReference>
<evidence type="ECO:0000313" key="3">
    <source>
        <dbReference type="EMBL" id="ODV75690.1"/>
    </source>
</evidence>
<dbReference type="GeneID" id="30988297"/>
<dbReference type="GO" id="GO:0000009">
    <property type="term" value="F:alpha-1,6-mannosyltransferase activity"/>
    <property type="evidence" value="ECO:0007669"/>
    <property type="project" value="InterPro"/>
</dbReference>
<dbReference type="InterPro" id="IPR007577">
    <property type="entry name" value="GlycoTrfase_DXD_sugar-bd_CS"/>
</dbReference>
<dbReference type="OMA" id="DINVENW"/>
<keyword evidence="5" id="KW-1185">Reference proteome</keyword>
<reference evidence="3 5" key="3">
    <citation type="journal article" date="2016" name="Proc. Natl. Acad. Sci. U.S.A.">
        <title>Comparative genomics of biotechnologically important yeasts.</title>
        <authorList>
            <person name="Riley R."/>
            <person name="Haridas S."/>
            <person name="Wolfe K.H."/>
            <person name="Lopes M.R."/>
            <person name="Hittinger C.T."/>
            <person name="Goeker M."/>
            <person name="Salamov A.A."/>
            <person name="Wisecaver J.H."/>
            <person name="Long T.M."/>
            <person name="Calvey C.H."/>
            <person name="Aerts A.L."/>
            <person name="Barry K.W."/>
            <person name="Choi C."/>
            <person name="Clum A."/>
            <person name="Coughlan A.Y."/>
            <person name="Deshpande S."/>
            <person name="Douglass A.P."/>
            <person name="Hanson S.J."/>
            <person name="Klenk H.-P."/>
            <person name="LaButti K.M."/>
            <person name="Lapidus A."/>
            <person name="Lindquist E.A."/>
            <person name="Lipzen A.M."/>
            <person name="Meier-Kolthoff J.P."/>
            <person name="Ohm R.A."/>
            <person name="Otillar R.P."/>
            <person name="Pangilinan J.L."/>
            <person name="Peng Y."/>
            <person name="Rokas A."/>
            <person name="Rosa C.A."/>
            <person name="Scheuner C."/>
            <person name="Sibirny A.A."/>
            <person name="Slot J.C."/>
            <person name="Stielow J.B."/>
            <person name="Sun H."/>
            <person name="Kurtzman C.P."/>
            <person name="Blackwell M."/>
            <person name="Grigoriev I.V."/>
            <person name="Jeffries T.W."/>
        </authorList>
    </citation>
    <scope>NUCLEOTIDE SEQUENCE [LARGE SCALE GENOMIC DNA]</scope>
    <source>
        <strain evidence="5">ATCC 18201 / CBS 1600 / BCRC 20928 / JCM 3617 / NBRC 0987 / NRRL Y-1542</strain>
        <strain evidence="3">NRRL Y-1542</strain>
    </source>
</reference>
<evidence type="ECO:0000313" key="5">
    <source>
        <dbReference type="Proteomes" id="UP000094389"/>
    </source>
</evidence>
<dbReference type="GO" id="GO:0006487">
    <property type="term" value="P:protein N-linked glycosylation"/>
    <property type="evidence" value="ECO:0007669"/>
    <property type="project" value="TreeGrafter"/>
</dbReference>
<dbReference type="AlphaFoldDB" id="A0A0H5BYZ0"/>
<comment type="similarity">
    <text evidence="1">Belongs to the glycosyltransferase 32 family.</text>
</comment>
<organism evidence="2 4">
    <name type="scientific">Cyberlindnera jadinii (strain ATCC 18201 / CBS 1600 / BCRC 20928 / JCM 3617 / NBRC 0987 / NRRL Y-1542)</name>
    <name type="common">Torula yeast</name>
    <name type="synonym">Candida utilis</name>
    <dbReference type="NCBI Taxonomy" id="983966"/>
    <lineage>
        <taxon>Eukaryota</taxon>
        <taxon>Fungi</taxon>
        <taxon>Dikarya</taxon>
        <taxon>Ascomycota</taxon>
        <taxon>Saccharomycotina</taxon>
        <taxon>Saccharomycetes</taxon>
        <taxon>Phaffomycetales</taxon>
        <taxon>Phaffomycetaceae</taxon>
        <taxon>Cyberlindnera</taxon>
    </lineage>
</organism>
<proteinExistence type="inferred from homology"/>
<accession>A0A1E4S871</accession>
<dbReference type="Gene3D" id="3.90.550.20">
    <property type="match status" value="1"/>
</dbReference>
<dbReference type="Proteomes" id="UP000094389">
    <property type="component" value="Unassembled WGS sequence"/>
</dbReference>
<evidence type="ECO:0000256" key="1">
    <source>
        <dbReference type="ARBA" id="ARBA00009003"/>
    </source>
</evidence>
<dbReference type="RefSeq" id="XP_020072729.1">
    <property type="nucleotide sequence ID" value="XM_020213901.1"/>
</dbReference>
<evidence type="ECO:0000313" key="2">
    <source>
        <dbReference type="EMBL" id="CEP20417.1"/>
    </source>
</evidence>
<dbReference type="InterPro" id="IPR039367">
    <property type="entry name" value="Och1-like"/>
</dbReference>
<dbReference type="OrthoDB" id="409543at2759"/>
<sequence length="416" mass="49154">MILKMKKFLFGFRSSGRATVIAILVLVLIVNFHAKFGLETLNTPEDFATITKKINTKVMLKKYNDIDAYRVKEVYQRGDLRSRLAQAFPYTKSPEPLQKNIWQLWKTKIFEELEEKLQEYVQTFKDQEAPEKGSFNYTLFANSEQSDMVKDMFAEVPEVWQAYEKLPKIILQADFMRYLVIYARGGMYSDVDTSLTLDAQDWLTYKNPIYDRENQIGCVVGVESDSDDLDWQRNWTPRRLQFCQWTLQAKRGHPVYRDLIARITETTLNNYDEESGNLTIGEKTYNINNDSPSRFSAILEWTGPAVFTDTVFNYMNEVYKWSEQLYGMDFYNEGMVDPNRPLHLQDKIRYHMLRESTHNEYDPIASPLGWQNFTYLEEPVLFDDDLLILPVRFFRGKKGERDDYTHHHFKGTWKND</sequence>
<dbReference type="EMBL" id="CDQK01000001">
    <property type="protein sequence ID" value="CEP20417.1"/>
    <property type="molecule type" value="Genomic_DNA"/>
</dbReference>
<dbReference type="GO" id="GO:0000136">
    <property type="term" value="C:mannan polymerase complex"/>
    <property type="evidence" value="ECO:0007669"/>
    <property type="project" value="TreeGrafter"/>
</dbReference>
<gene>
    <name evidence="2" type="primary">OCH1</name>
    <name evidence="2" type="ORF">BN1211_0280</name>
    <name evidence="3" type="ORF">CYBJADRAFT_165119</name>
</gene>
<dbReference type="PANTHER" id="PTHR31834:SF1">
    <property type="entry name" value="INITIATION-SPECIFIC ALPHA-1,6-MANNOSYLTRANSFERASE"/>
    <property type="match status" value="1"/>
</dbReference>
<dbReference type="InterPro" id="IPR029044">
    <property type="entry name" value="Nucleotide-diphossugar_trans"/>
</dbReference>
<dbReference type="Proteomes" id="UP000038830">
    <property type="component" value="Unassembled WGS sequence"/>
</dbReference>
<dbReference type="STRING" id="983966.A0A0H5BYZ0"/>
<reference evidence="4" key="2">
    <citation type="journal article" date="2015" name="J. Biotechnol.">
        <title>The structure of the Cyberlindnera jadinii genome and its relation to Candida utilis analyzed by the occurrence of single nucleotide polymorphisms.</title>
        <authorList>
            <person name="Rupp O."/>
            <person name="Brinkrolf K."/>
            <person name="Buerth C."/>
            <person name="Kunigo M."/>
            <person name="Schneider J."/>
            <person name="Jaenicke S."/>
            <person name="Goesmann A."/>
            <person name="Puehler A."/>
            <person name="Jaeger K.-E."/>
            <person name="Ernst J.F."/>
        </authorList>
    </citation>
    <scope>NUCLEOTIDE SEQUENCE [LARGE SCALE GENOMIC DNA]</scope>
    <source>
        <strain evidence="4">ATCC 18201 / CBS 1600 / BCRC 20928 / JCM 3617 / NBRC 0987 / NRRL Y-1542</strain>
    </source>
</reference>
<name>A0A0H5BYZ0_CYBJN</name>
<protein>
    <submittedName>
        <fullName evidence="2">OCH1 protein</fullName>
    </submittedName>
</protein>
<dbReference type="Pfam" id="PF04488">
    <property type="entry name" value="Gly_transf_sug"/>
    <property type="match status" value="1"/>
</dbReference>
<dbReference type="SUPFAM" id="SSF53448">
    <property type="entry name" value="Nucleotide-diphospho-sugar transferases"/>
    <property type="match status" value="1"/>
</dbReference>
<reference evidence="2" key="1">
    <citation type="submission" date="2014-12" db="EMBL/GenBank/DDBJ databases">
        <authorList>
            <person name="Jaenicke S."/>
        </authorList>
    </citation>
    <scope>NUCLEOTIDE SEQUENCE [LARGE SCALE GENOMIC DNA]</scope>
    <source>
        <strain evidence="2">CBS1600</strain>
    </source>
</reference>
<dbReference type="PANTHER" id="PTHR31834">
    <property type="entry name" value="INITIATION-SPECIFIC ALPHA-1,6-MANNOSYLTRANSFERASE"/>
    <property type="match status" value="1"/>
</dbReference>
<evidence type="ECO:0000313" key="4">
    <source>
        <dbReference type="Proteomes" id="UP000038830"/>
    </source>
</evidence>